<name>A0ACB8QC67_9AGAM</name>
<comment type="caution">
    <text evidence="1">The sequence shown here is derived from an EMBL/GenBank/DDBJ whole genome shotgun (WGS) entry which is preliminary data.</text>
</comment>
<dbReference type="Proteomes" id="UP000814128">
    <property type="component" value="Unassembled WGS sequence"/>
</dbReference>
<evidence type="ECO:0000313" key="1">
    <source>
        <dbReference type="EMBL" id="KAI0029303.1"/>
    </source>
</evidence>
<protein>
    <submittedName>
        <fullName evidence="1">Uncharacterized protein</fullName>
    </submittedName>
</protein>
<evidence type="ECO:0000313" key="2">
    <source>
        <dbReference type="Proteomes" id="UP000814128"/>
    </source>
</evidence>
<reference evidence="1" key="2">
    <citation type="journal article" date="2022" name="New Phytol.">
        <title>Evolutionary transition to the ectomycorrhizal habit in the genomes of a hyperdiverse lineage of mushroom-forming fungi.</title>
        <authorList>
            <person name="Looney B."/>
            <person name="Miyauchi S."/>
            <person name="Morin E."/>
            <person name="Drula E."/>
            <person name="Courty P.E."/>
            <person name="Kohler A."/>
            <person name="Kuo A."/>
            <person name="LaButti K."/>
            <person name="Pangilinan J."/>
            <person name="Lipzen A."/>
            <person name="Riley R."/>
            <person name="Andreopoulos W."/>
            <person name="He G."/>
            <person name="Johnson J."/>
            <person name="Nolan M."/>
            <person name="Tritt A."/>
            <person name="Barry K.W."/>
            <person name="Grigoriev I.V."/>
            <person name="Nagy L.G."/>
            <person name="Hibbett D."/>
            <person name="Henrissat B."/>
            <person name="Matheny P.B."/>
            <person name="Labbe J."/>
            <person name="Martin F.M."/>
        </authorList>
    </citation>
    <scope>NUCLEOTIDE SEQUENCE</scope>
    <source>
        <strain evidence="1">EC-137</strain>
    </source>
</reference>
<organism evidence="1 2">
    <name type="scientific">Vararia minispora EC-137</name>
    <dbReference type="NCBI Taxonomy" id="1314806"/>
    <lineage>
        <taxon>Eukaryota</taxon>
        <taxon>Fungi</taxon>
        <taxon>Dikarya</taxon>
        <taxon>Basidiomycota</taxon>
        <taxon>Agaricomycotina</taxon>
        <taxon>Agaricomycetes</taxon>
        <taxon>Russulales</taxon>
        <taxon>Lachnocladiaceae</taxon>
        <taxon>Vararia</taxon>
    </lineage>
</organism>
<dbReference type="EMBL" id="MU273685">
    <property type="protein sequence ID" value="KAI0029303.1"/>
    <property type="molecule type" value="Genomic_DNA"/>
</dbReference>
<gene>
    <name evidence="1" type="ORF">K488DRAFT_56674</name>
</gene>
<accession>A0ACB8QC67</accession>
<keyword evidence="2" id="KW-1185">Reference proteome</keyword>
<sequence length="436" mass="47960">MVSADNVNYDVWELVFAYLNGPDLAAVTSVSRSFWACALPLLYRTLPFQNAQAKGYPRVKTPFAVLRSRPSYAIFARIVDIRAVPLSNPRAQKAGPELGFLADAHFAVASALNLTSFTCTAPSAIPSFLVPLQKKERLQHLRIHADLTVDMASELVKIDHLRSLVLDRASCWVLDVLPQWAEAMKNTLRQLTIFSSPVANPCVLAQTVERLPKLLGLHVVQCPNIPHAEVFALADHTPKLQSLACTVIGSSRSLPQVSFTELKHLALDIPGRCPPTSPLPTPITIPHSLTNILPLTRFTHLSSLAVFSNISEPLDDSALDGLLHVHGPSLRCLRLQGVSLDPDDIRNIAAQCTNLEKLLVPIPVDDMDEFIGALSHSESLRTLVDASVNGAHSHRVSLTNEPVRDLMGEVESLRRVISQNRFWTVRYLLSIVNLLP</sequence>
<reference evidence="1" key="1">
    <citation type="submission" date="2021-02" db="EMBL/GenBank/DDBJ databases">
        <authorList>
            <consortium name="DOE Joint Genome Institute"/>
            <person name="Ahrendt S."/>
            <person name="Looney B.P."/>
            <person name="Miyauchi S."/>
            <person name="Morin E."/>
            <person name="Drula E."/>
            <person name="Courty P.E."/>
            <person name="Chicoki N."/>
            <person name="Fauchery L."/>
            <person name="Kohler A."/>
            <person name="Kuo A."/>
            <person name="Labutti K."/>
            <person name="Pangilinan J."/>
            <person name="Lipzen A."/>
            <person name="Riley R."/>
            <person name="Andreopoulos W."/>
            <person name="He G."/>
            <person name="Johnson J."/>
            <person name="Barry K.W."/>
            <person name="Grigoriev I.V."/>
            <person name="Nagy L."/>
            <person name="Hibbett D."/>
            <person name="Henrissat B."/>
            <person name="Matheny P.B."/>
            <person name="Labbe J."/>
            <person name="Martin F."/>
        </authorList>
    </citation>
    <scope>NUCLEOTIDE SEQUENCE</scope>
    <source>
        <strain evidence="1">EC-137</strain>
    </source>
</reference>
<proteinExistence type="predicted"/>